<feature type="non-terminal residue" evidence="1">
    <location>
        <position position="86"/>
    </location>
</feature>
<protein>
    <recommendedName>
        <fullName evidence="3">Transposase domain</fullName>
    </recommendedName>
</protein>
<dbReference type="EMBL" id="FNIA01000053">
    <property type="protein sequence ID" value="SDN51651.1"/>
    <property type="molecule type" value="Genomic_DNA"/>
</dbReference>
<organism evidence="1 2">
    <name type="scientific">Haloarchaeobius iranensis</name>
    <dbReference type="NCBI Taxonomy" id="996166"/>
    <lineage>
        <taxon>Archaea</taxon>
        <taxon>Methanobacteriati</taxon>
        <taxon>Methanobacteriota</taxon>
        <taxon>Stenosarchaea group</taxon>
        <taxon>Halobacteria</taxon>
        <taxon>Halobacteriales</taxon>
        <taxon>Halorubellaceae</taxon>
        <taxon>Haloarchaeobius</taxon>
    </lineage>
</organism>
<evidence type="ECO:0008006" key="3">
    <source>
        <dbReference type="Google" id="ProtNLM"/>
    </source>
</evidence>
<dbReference type="AlphaFoldDB" id="A0A1H0C1A0"/>
<evidence type="ECO:0000313" key="2">
    <source>
        <dbReference type="Proteomes" id="UP000199370"/>
    </source>
</evidence>
<reference evidence="1 2" key="1">
    <citation type="submission" date="2016-10" db="EMBL/GenBank/DDBJ databases">
        <authorList>
            <person name="de Groot N.N."/>
        </authorList>
    </citation>
    <scope>NUCLEOTIDE SEQUENCE [LARGE SCALE GENOMIC DNA]</scope>
    <source>
        <strain evidence="2">EB21,IBRC-M 10013,KCTC 4048</strain>
    </source>
</reference>
<name>A0A1H0C1A0_9EURY</name>
<dbReference type="Proteomes" id="UP000199370">
    <property type="component" value="Unassembled WGS sequence"/>
</dbReference>
<proteinExistence type="predicted"/>
<sequence length="86" mass="10067">MSSATLQDAPSVETFFNVAETETLALFEHLSFEFLEEFDVFAPAETGRTRDHEPPELMRGFLHCYYHDIYGIRPVERELRNTVVWL</sequence>
<evidence type="ECO:0000313" key="1">
    <source>
        <dbReference type="EMBL" id="SDN51651.1"/>
    </source>
</evidence>
<gene>
    <name evidence="1" type="ORF">SAMN05192554_1531</name>
</gene>
<accession>A0A1H0C1A0</accession>
<keyword evidence="2" id="KW-1185">Reference proteome</keyword>